<dbReference type="PANTHER" id="PTHR46268">
    <property type="entry name" value="STRESS RESPONSE PROTEIN NHAX"/>
    <property type="match status" value="1"/>
</dbReference>
<evidence type="ECO:0000256" key="1">
    <source>
        <dbReference type="ARBA" id="ARBA00008791"/>
    </source>
</evidence>
<dbReference type="CDD" id="cd00293">
    <property type="entry name" value="USP-like"/>
    <property type="match status" value="1"/>
</dbReference>
<dbReference type="OrthoDB" id="9808582at2"/>
<dbReference type="Pfam" id="PF00582">
    <property type="entry name" value="Usp"/>
    <property type="match status" value="1"/>
</dbReference>
<organism evidence="3 4">
    <name type="scientific">Dehalogenimonas formicexedens</name>
    <dbReference type="NCBI Taxonomy" id="1839801"/>
    <lineage>
        <taxon>Bacteria</taxon>
        <taxon>Bacillati</taxon>
        <taxon>Chloroflexota</taxon>
        <taxon>Dehalococcoidia</taxon>
        <taxon>Dehalococcoidales</taxon>
        <taxon>Dehalococcoidaceae</taxon>
        <taxon>Dehalogenimonas</taxon>
    </lineage>
</organism>
<dbReference type="InterPro" id="IPR014729">
    <property type="entry name" value="Rossmann-like_a/b/a_fold"/>
</dbReference>
<dbReference type="RefSeq" id="WP_076003753.1">
    <property type="nucleotide sequence ID" value="NZ_CP018258.1"/>
</dbReference>
<dbReference type="STRING" id="1839801.Dform_00661"/>
<sequence length="146" mass="15469">MYKKILVPLDGSKTAEGVLPHAKALAYSEGAEIILLNVASNPAQSFAFEDPAIAGATVEDEEEKAGKYMDAVCGQLRTAGFKVTCMVRQGGAASMILKVAEDLGVDVIAMSTHGRSGPAHWLIGSVAERVVRHSKIPVMMIRASED</sequence>
<name>A0A1P8F6A6_9CHLR</name>
<evidence type="ECO:0000313" key="3">
    <source>
        <dbReference type="EMBL" id="APV44016.1"/>
    </source>
</evidence>
<dbReference type="Proteomes" id="UP000185934">
    <property type="component" value="Chromosome"/>
</dbReference>
<dbReference type="EMBL" id="CP018258">
    <property type="protein sequence ID" value="APV44016.1"/>
    <property type="molecule type" value="Genomic_DNA"/>
</dbReference>
<dbReference type="SUPFAM" id="SSF52402">
    <property type="entry name" value="Adenine nucleotide alpha hydrolases-like"/>
    <property type="match status" value="1"/>
</dbReference>
<protein>
    <submittedName>
        <fullName evidence="3">Nucleotide-binding universal stress protein, UspA family</fullName>
    </submittedName>
</protein>
<feature type="domain" description="UspA" evidence="2">
    <location>
        <begin position="1"/>
        <end position="142"/>
    </location>
</feature>
<dbReference type="PRINTS" id="PR01438">
    <property type="entry name" value="UNVRSLSTRESS"/>
</dbReference>
<dbReference type="Gene3D" id="3.40.50.620">
    <property type="entry name" value="HUPs"/>
    <property type="match status" value="1"/>
</dbReference>
<reference evidence="4" key="1">
    <citation type="submission" date="2016-11" db="EMBL/GenBank/DDBJ databases">
        <title>Dehalogenimonas formicexedens sp. nov., a chlorinated alkane respiring bacterium isolated from contaminated groundwater.</title>
        <authorList>
            <person name="Key T.A."/>
            <person name="Bowman K.S."/>
            <person name="Lee I."/>
            <person name="Chun J."/>
            <person name="Albuquerque L."/>
            <person name="da Costa M.S."/>
            <person name="Rainey F.A."/>
            <person name="Moe W.M."/>
        </authorList>
    </citation>
    <scope>NUCLEOTIDE SEQUENCE [LARGE SCALE GENOMIC DNA]</scope>
    <source>
        <strain evidence="4">NSZ-14</strain>
    </source>
</reference>
<gene>
    <name evidence="3" type="ORF">Dform_00661</name>
</gene>
<dbReference type="InterPro" id="IPR006015">
    <property type="entry name" value="Universal_stress_UspA"/>
</dbReference>
<proteinExistence type="inferred from homology"/>
<evidence type="ECO:0000259" key="2">
    <source>
        <dbReference type="Pfam" id="PF00582"/>
    </source>
</evidence>
<dbReference type="KEGG" id="dfo:Dform_00661"/>
<comment type="similarity">
    <text evidence="1">Belongs to the universal stress protein A family.</text>
</comment>
<dbReference type="AlphaFoldDB" id="A0A1P8F6A6"/>
<accession>A0A1P8F6A6</accession>
<keyword evidence="4" id="KW-1185">Reference proteome</keyword>
<evidence type="ECO:0000313" key="4">
    <source>
        <dbReference type="Proteomes" id="UP000185934"/>
    </source>
</evidence>
<dbReference type="InterPro" id="IPR006016">
    <property type="entry name" value="UspA"/>
</dbReference>
<dbReference type="PANTHER" id="PTHR46268:SF6">
    <property type="entry name" value="UNIVERSAL STRESS PROTEIN UP12"/>
    <property type="match status" value="1"/>
</dbReference>